<dbReference type="Proteomes" id="UP000238338">
    <property type="component" value="Unassembled WGS sequence"/>
</dbReference>
<dbReference type="AlphaFoldDB" id="A0A2S8RWA9"/>
<accession>A0A2S8RWA9</accession>
<dbReference type="EMBL" id="PVEP01000016">
    <property type="protein sequence ID" value="PQV52841.1"/>
    <property type="molecule type" value="Genomic_DNA"/>
</dbReference>
<evidence type="ECO:0000313" key="2">
    <source>
        <dbReference type="Proteomes" id="UP000238338"/>
    </source>
</evidence>
<name>A0A2S8RWA9_9RHOB</name>
<sequence length="187" mass="20331">MQAIALIVAGGWAIILLGIDDHNRRVDLAMGQAAGFVEGRPGDARRLLDRLWYRIPAEVMELFRAALARLPAEEARNQAIRKFVGDYILPGDEQADPVDVQLAIADVAAQLDLIVTCAGTGGGRSWFEDHFLPPRCHRATTEVYFCGYTKSFHTLYGGVLEDIRRTTGNRALGSASLDFAKGQGCGG</sequence>
<gene>
    <name evidence="1" type="ORF">LX70_04033</name>
</gene>
<comment type="caution">
    <text evidence="1">The sequence shown here is derived from an EMBL/GenBank/DDBJ whole genome shotgun (WGS) entry which is preliminary data.</text>
</comment>
<keyword evidence="2" id="KW-1185">Reference proteome</keyword>
<reference evidence="1 2" key="1">
    <citation type="submission" date="2018-02" db="EMBL/GenBank/DDBJ databases">
        <title>Genomic Encyclopedia of Archaeal and Bacterial Type Strains, Phase II (KMG-II): from individual species to whole genera.</title>
        <authorList>
            <person name="Goeker M."/>
        </authorList>
    </citation>
    <scope>NUCLEOTIDE SEQUENCE [LARGE SCALE GENOMIC DNA]</scope>
    <source>
        <strain evidence="1 2">DSM 18921</strain>
    </source>
</reference>
<organism evidence="1 2">
    <name type="scientific">Albidovulum denitrificans</name>
    <dbReference type="NCBI Taxonomy" id="404881"/>
    <lineage>
        <taxon>Bacteria</taxon>
        <taxon>Pseudomonadati</taxon>
        <taxon>Pseudomonadota</taxon>
        <taxon>Alphaproteobacteria</taxon>
        <taxon>Rhodobacterales</taxon>
        <taxon>Paracoccaceae</taxon>
        <taxon>Albidovulum</taxon>
    </lineage>
</organism>
<protein>
    <submittedName>
        <fullName evidence="1">Uncharacterized protein</fullName>
    </submittedName>
</protein>
<evidence type="ECO:0000313" key="1">
    <source>
        <dbReference type="EMBL" id="PQV52841.1"/>
    </source>
</evidence>
<proteinExistence type="predicted"/>